<dbReference type="EC" id="2.7.7.101" evidence="12"/>
<evidence type="ECO:0000256" key="5">
    <source>
        <dbReference type="ARBA" id="ARBA00022705"/>
    </source>
</evidence>
<dbReference type="PIRSF" id="PIRSF002811">
    <property type="entry name" value="DnaG"/>
    <property type="match status" value="1"/>
</dbReference>
<evidence type="ECO:0000256" key="11">
    <source>
        <dbReference type="ARBA" id="ARBA00023163"/>
    </source>
</evidence>
<evidence type="ECO:0000256" key="4">
    <source>
        <dbReference type="ARBA" id="ARBA00022695"/>
    </source>
</evidence>
<evidence type="ECO:0000256" key="14">
    <source>
        <dbReference type="PIRSR" id="PIRSR002811-1"/>
    </source>
</evidence>
<dbReference type="FunFam" id="3.90.580.10:FF:000001">
    <property type="entry name" value="DNA primase"/>
    <property type="match status" value="1"/>
</dbReference>
<evidence type="ECO:0000256" key="1">
    <source>
        <dbReference type="ARBA" id="ARBA00022478"/>
    </source>
</evidence>
<dbReference type="GO" id="GO:0006269">
    <property type="term" value="P:DNA replication, synthesis of primer"/>
    <property type="evidence" value="ECO:0007669"/>
    <property type="project" value="UniProtKB-UniRule"/>
</dbReference>
<dbReference type="Gene3D" id="3.90.580.10">
    <property type="entry name" value="Zinc finger, CHC2-type domain"/>
    <property type="match status" value="1"/>
</dbReference>
<accession>A0A1G1XLP2</accession>
<keyword evidence="5 12" id="KW-0235">DNA replication</keyword>
<dbReference type="Proteomes" id="UP000178570">
    <property type="component" value="Unassembled WGS sequence"/>
</dbReference>
<dbReference type="InterPro" id="IPR036977">
    <property type="entry name" value="DNA_primase_Znf_CHC2"/>
</dbReference>
<protein>
    <recommendedName>
        <fullName evidence="12 13">DNA primase</fullName>
        <ecNumber evidence="12">2.7.7.101</ecNumber>
    </recommendedName>
</protein>
<keyword evidence="11 12" id="KW-0804">Transcription</keyword>
<comment type="similarity">
    <text evidence="12 13">Belongs to the DnaG primase family.</text>
</comment>
<reference evidence="16 17" key="1">
    <citation type="journal article" date="2016" name="Nat. Commun.">
        <title>Thousands of microbial genomes shed light on interconnected biogeochemical processes in an aquifer system.</title>
        <authorList>
            <person name="Anantharaman K."/>
            <person name="Brown C.T."/>
            <person name="Hug L.A."/>
            <person name="Sharon I."/>
            <person name="Castelle C.J."/>
            <person name="Probst A.J."/>
            <person name="Thomas B.C."/>
            <person name="Singh A."/>
            <person name="Wilkins M.J."/>
            <person name="Karaoz U."/>
            <person name="Brodie E.L."/>
            <person name="Williams K.H."/>
            <person name="Hubbard S.S."/>
            <person name="Banfield J.F."/>
        </authorList>
    </citation>
    <scope>NUCLEOTIDE SEQUENCE [LARGE SCALE GENOMIC DNA]</scope>
</reference>
<dbReference type="PROSITE" id="PS50880">
    <property type="entry name" value="TOPRIM"/>
    <property type="match status" value="1"/>
</dbReference>
<evidence type="ECO:0000313" key="17">
    <source>
        <dbReference type="Proteomes" id="UP000178570"/>
    </source>
</evidence>
<evidence type="ECO:0000256" key="10">
    <source>
        <dbReference type="ARBA" id="ARBA00023125"/>
    </source>
</evidence>
<dbReference type="EMBL" id="MHHY01000002">
    <property type="protein sequence ID" value="OGY41003.1"/>
    <property type="molecule type" value="Genomic_DNA"/>
</dbReference>
<sequence>MFSPLEEIKNRIDLVNYLRPYVQNLSPSGKSLKGLCPFHAEKTPSFFVSPDKQVWYCFGCQKGGDLMKFVMEHERMEFSEALRFLADKAGIVLEKQDPKLLTLKNKVLDVLKESLRFYQFHLSRGAGAQKYLRSRGLRDETIGFFSLGFAPLGWQNLYLFLKKQGFDDNAIEQSGMAIRSHLTGSASSPQVNQTRLYDRFRSRVIFPIFDNNQRVIGFSGRILPASDQSQDTEAKYINTPETVVYQKGRVLYGFSHTQNEIRAKEQAVLVEGNLDVLMGWQEGLKNIVAVSGTGLTEFQLKNLARSCKKLVLSFDMDKAGEQATDRSIGIASQLGFELSILPLPSDKDLADYAKDFPEKVSELLAQSKNVMQYYFDNISNSLDLSLLENKKKALAYLLPRIKLLKNPVEQNEWLTRLSSQIKVPERMIFEEFEKTESLLEAGFDGDDLANDVGSGMFMKTRQERLAEKIIGLAVRFPELGQKMKDFCDYFPFRFKGLARFLSESQNVTDDLDSGKQLPSALAELGENGLGYFYLLGDYELSFLPEKFSPENEMERSLFELKKTALRAKIFEYNLAIKEAEQSGNIQRSDMLLKEMSLMLSELKNFED</sequence>
<dbReference type="PANTHER" id="PTHR30313:SF2">
    <property type="entry name" value="DNA PRIMASE"/>
    <property type="match status" value="1"/>
</dbReference>
<name>A0A1G1XLP2_9BACT</name>
<dbReference type="InterPro" id="IPR002694">
    <property type="entry name" value="Znf_CHC2"/>
</dbReference>
<dbReference type="NCBIfam" id="TIGR01391">
    <property type="entry name" value="dnaG"/>
    <property type="match status" value="1"/>
</dbReference>
<dbReference type="Pfam" id="PF08275">
    <property type="entry name" value="DNAG_N"/>
    <property type="match status" value="1"/>
</dbReference>
<dbReference type="SUPFAM" id="SSF56731">
    <property type="entry name" value="DNA primase core"/>
    <property type="match status" value="1"/>
</dbReference>
<comment type="domain">
    <text evidence="12">Contains an N-terminal zinc-binding domain, a central core domain that contains the primase activity, and a C-terminal DnaB-binding domain.</text>
</comment>
<dbReference type="STRING" id="1797529.A2570_01720"/>
<dbReference type="InterPro" id="IPR030846">
    <property type="entry name" value="DnaG_bac"/>
</dbReference>
<keyword evidence="2 12" id="KW-0639">Primosome</keyword>
<evidence type="ECO:0000313" key="16">
    <source>
        <dbReference type="EMBL" id="OGY41003.1"/>
    </source>
</evidence>
<dbReference type="Pfam" id="PF10410">
    <property type="entry name" value="DnaB_bind"/>
    <property type="match status" value="1"/>
</dbReference>
<dbReference type="CDD" id="cd03364">
    <property type="entry name" value="TOPRIM_DnaG_primases"/>
    <property type="match status" value="1"/>
</dbReference>
<keyword evidence="3 12" id="KW-0808">Transferase</keyword>
<evidence type="ECO:0000256" key="12">
    <source>
        <dbReference type="HAMAP-Rule" id="MF_00974"/>
    </source>
</evidence>
<dbReference type="Pfam" id="PF13155">
    <property type="entry name" value="Toprim_2"/>
    <property type="match status" value="1"/>
</dbReference>
<dbReference type="Pfam" id="PF01807">
    <property type="entry name" value="Zn_ribbon_DnaG"/>
    <property type="match status" value="1"/>
</dbReference>
<evidence type="ECO:0000256" key="9">
    <source>
        <dbReference type="ARBA" id="ARBA00022842"/>
    </source>
</evidence>
<dbReference type="GO" id="GO:0003899">
    <property type="term" value="F:DNA-directed RNA polymerase activity"/>
    <property type="evidence" value="ECO:0007669"/>
    <property type="project" value="UniProtKB-UniRule"/>
</dbReference>
<keyword evidence="7 12" id="KW-0863">Zinc-finger</keyword>
<dbReference type="InterPro" id="IPR034151">
    <property type="entry name" value="TOPRIM_DnaG_bac"/>
</dbReference>
<keyword evidence="4 12" id="KW-0548">Nucleotidyltransferase</keyword>
<dbReference type="SUPFAM" id="SSF57783">
    <property type="entry name" value="Zinc beta-ribbon"/>
    <property type="match status" value="1"/>
</dbReference>
<dbReference type="GO" id="GO:0000428">
    <property type="term" value="C:DNA-directed RNA polymerase complex"/>
    <property type="evidence" value="ECO:0007669"/>
    <property type="project" value="UniProtKB-KW"/>
</dbReference>
<keyword evidence="8 12" id="KW-0862">Zinc</keyword>
<dbReference type="AlphaFoldDB" id="A0A1G1XLP2"/>
<dbReference type="InterPro" id="IPR013264">
    <property type="entry name" value="DNAG_N"/>
</dbReference>
<dbReference type="InterPro" id="IPR037068">
    <property type="entry name" value="DNA_primase_core_N_sf"/>
</dbReference>
<comment type="caution">
    <text evidence="16">The sequence shown here is derived from an EMBL/GenBank/DDBJ whole genome shotgun (WGS) entry which is preliminary data.</text>
</comment>
<comment type="function">
    <text evidence="12 13">RNA polymerase that catalyzes the synthesis of short RNA molecules used as primers for DNA polymerase during DNA replication.</text>
</comment>
<dbReference type="InterPro" id="IPR006295">
    <property type="entry name" value="DNA_primase_DnaG"/>
</dbReference>
<dbReference type="InterPro" id="IPR019475">
    <property type="entry name" value="DNA_primase_DnaB-bd"/>
</dbReference>
<comment type="catalytic activity">
    <reaction evidence="12">
        <text>ssDNA + n NTP = ssDNA/pppN(pN)n-1 hybrid + (n-1) diphosphate.</text>
        <dbReference type="EC" id="2.7.7.101"/>
    </reaction>
</comment>
<feature type="domain" description="Toprim" evidence="15">
    <location>
        <begin position="265"/>
        <end position="346"/>
    </location>
</feature>
<evidence type="ECO:0000256" key="13">
    <source>
        <dbReference type="PIRNR" id="PIRNR002811"/>
    </source>
</evidence>
<dbReference type="GO" id="GO:0008270">
    <property type="term" value="F:zinc ion binding"/>
    <property type="evidence" value="ECO:0007669"/>
    <property type="project" value="UniProtKB-UniRule"/>
</dbReference>
<dbReference type="SMART" id="SM00400">
    <property type="entry name" value="ZnF_CHCC"/>
    <property type="match status" value="1"/>
</dbReference>
<dbReference type="InterPro" id="IPR050219">
    <property type="entry name" value="DnaG_primase"/>
</dbReference>
<keyword evidence="9" id="KW-0460">Magnesium</keyword>
<comment type="subunit">
    <text evidence="12">Monomer. Interacts with DnaB.</text>
</comment>
<dbReference type="Gene3D" id="3.40.1360.10">
    <property type="match status" value="1"/>
</dbReference>
<dbReference type="HAMAP" id="MF_00974">
    <property type="entry name" value="DNA_primase_DnaG"/>
    <property type="match status" value="1"/>
</dbReference>
<keyword evidence="10 12" id="KW-0238">DNA-binding</keyword>
<evidence type="ECO:0000259" key="15">
    <source>
        <dbReference type="PROSITE" id="PS50880"/>
    </source>
</evidence>
<keyword evidence="6 12" id="KW-0479">Metal-binding</keyword>
<keyword evidence="1 12" id="KW-0240">DNA-directed RNA polymerase</keyword>
<dbReference type="InterPro" id="IPR006171">
    <property type="entry name" value="TOPRIM_dom"/>
</dbReference>
<dbReference type="GO" id="GO:0005737">
    <property type="term" value="C:cytoplasm"/>
    <property type="evidence" value="ECO:0007669"/>
    <property type="project" value="TreeGrafter"/>
</dbReference>
<dbReference type="PANTHER" id="PTHR30313">
    <property type="entry name" value="DNA PRIMASE"/>
    <property type="match status" value="1"/>
</dbReference>
<gene>
    <name evidence="12" type="primary">dnaG</name>
    <name evidence="16" type="ORF">A2570_01720</name>
</gene>
<dbReference type="Gene3D" id="3.90.980.10">
    <property type="entry name" value="DNA primase, catalytic core, N-terminal domain"/>
    <property type="match status" value="1"/>
</dbReference>
<evidence type="ECO:0000256" key="6">
    <source>
        <dbReference type="ARBA" id="ARBA00022723"/>
    </source>
</evidence>
<feature type="zinc finger region" description="CHC2-type" evidence="12 14">
    <location>
        <begin position="36"/>
        <end position="60"/>
    </location>
</feature>
<comment type="cofactor">
    <cofactor evidence="12 13 14">
        <name>Zn(2+)</name>
        <dbReference type="ChEBI" id="CHEBI:29105"/>
    </cofactor>
    <text evidence="12 13 14">Binds 1 zinc ion per monomer.</text>
</comment>
<evidence type="ECO:0000256" key="8">
    <source>
        <dbReference type="ARBA" id="ARBA00022833"/>
    </source>
</evidence>
<dbReference type="GO" id="GO:1990077">
    <property type="term" value="C:primosome complex"/>
    <property type="evidence" value="ECO:0007669"/>
    <property type="project" value="UniProtKB-KW"/>
</dbReference>
<dbReference type="GO" id="GO:0003677">
    <property type="term" value="F:DNA binding"/>
    <property type="evidence" value="ECO:0007669"/>
    <property type="project" value="UniProtKB-KW"/>
</dbReference>
<proteinExistence type="inferred from homology"/>
<dbReference type="SMART" id="SM00493">
    <property type="entry name" value="TOPRIM"/>
    <property type="match status" value="1"/>
</dbReference>
<evidence type="ECO:0000256" key="2">
    <source>
        <dbReference type="ARBA" id="ARBA00022515"/>
    </source>
</evidence>
<evidence type="ECO:0000256" key="7">
    <source>
        <dbReference type="ARBA" id="ARBA00022771"/>
    </source>
</evidence>
<evidence type="ECO:0000256" key="3">
    <source>
        <dbReference type="ARBA" id="ARBA00022679"/>
    </source>
</evidence>
<organism evidence="16 17">
    <name type="scientific">Candidatus Brennerbacteria bacterium RIFOXYD1_FULL_41_16</name>
    <dbReference type="NCBI Taxonomy" id="1797529"/>
    <lineage>
        <taxon>Bacteria</taxon>
        <taxon>Candidatus Brenneribacteriota</taxon>
    </lineage>
</organism>